<gene>
    <name evidence="8" type="ORF">RHGRI_035202</name>
</gene>
<feature type="domain" description="MBD" evidence="7">
    <location>
        <begin position="14"/>
        <end position="84"/>
    </location>
</feature>
<accession>A0AAV6I716</accession>
<dbReference type="InterPro" id="IPR039622">
    <property type="entry name" value="MBD10/11"/>
</dbReference>
<evidence type="ECO:0000256" key="3">
    <source>
        <dbReference type="ARBA" id="ARBA00023125"/>
    </source>
</evidence>
<dbReference type="PROSITE" id="PS50982">
    <property type="entry name" value="MBD"/>
    <property type="match status" value="1"/>
</dbReference>
<evidence type="ECO:0000256" key="4">
    <source>
        <dbReference type="ARBA" id="ARBA00023163"/>
    </source>
</evidence>
<keyword evidence="9" id="KW-1185">Reference proteome</keyword>
<dbReference type="GO" id="GO:0003677">
    <property type="term" value="F:DNA binding"/>
    <property type="evidence" value="ECO:0007669"/>
    <property type="project" value="UniProtKB-KW"/>
</dbReference>
<name>A0AAV6I716_9ERIC</name>
<feature type="compositionally biased region" description="Basic and acidic residues" evidence="6">
    <location>
        <begin position="275"/>
        <end position="300"/>
    </location>
</feature>
<evidence type="ECO:0000256" key="2">
    <source>
        <dbReference type="ARBA" id="ARBA00023015"/>
    </source>
</evidence>
<feature type="compositionally biased region" description="Basic and acidic residues" evidence="6">
    <location>
        <begin position="168"/>
        <end position="199"/>
    </location>
</feature>
<dbReference type="Proteomes" id="UP000823749">
    <property type="component" value="Chromosome 12"/>
</dbReference>
<dbReference type="GO" id="GO:0005634">
    <property type="term" value="C:nucleus"/>
    <property type="evidence" value="ECO:0007669"/>
    <property type="project" value="UniProtKB-SubCell"/>
</dbReference>
<keyword evidence="2" id="KW-0805">Transcription regulation</keyword>
<evidence type="ECO:0000313" key="9">
    <source>
        <dbReference type="Proteomes" id="UP000823749"/>
    </source>
</evidence>
<keyword evidence="4" id="KW-0804">Transcription</keyword>
<evidence type="ECO:0000259" key="7">
    <source>
        <dbReference type="PROSITE" id="PS50982"/>
    </source>
</evidence>
<dbReference type="InterPro" id="IPR001739">
    <property type="entry name" value="Methyl_CpG_DNA-bd"/>
</dbReference>
<dbReference type="PANTHER" id="PTHR33729:SF12">
    <property type="entry name" value="MBD DOMAIN-CONTAINING PROTEIN"/>
    <property type="match status" value="1"/>
</dbReference>
<evidence type="ECO:0000256" key="6">
    <source>
        <dbReference type="SAM" id="MobiDB-lite"/>
    </source>
</evidence>
<feature type="compositionally biased region" description="Basic and acidic residues" evidence="6">
    <location>
        <begin position="231"/>
        <end position="246"/>
    </location>
</feature>
<proteinExistence type="predicted"/>
<comment type="subcellular location">
    <subcellularLocation>
        <location evidence="1">Nucleus</location>
    </subcellularLocation>
</comment>
<comment type="caution">
    <text evidence="8">The sequence shown here is derived from an EMBL/GenBank/DDBJ whole genome shotgun (WGS) entry which is preliminary data.</text>
</comment>
<dbReference type="AlphaFoldDB" id="A0AAV6I716"/>
<dbReference type="Gene3D" id="3.30.890.10">
    <property type="entry name" value="Methyl-cpg-binding Protein 2, Chain A"/>
    <property type="match status" value="1"/>
</dbReference>
<dbReference type="EMBL" id="JACTNZ010000012">
    <property type="protein sequence ID" value="KAG5523307.1"/>
    <property type="molecule type" value="Genomic_DNA"/>
</dbReference>
<sequence>MASSVDKETQSGPNDDVVSVELPAPPSWKKLFMPKKGGTPKRNEIVFVAPTGEEINNKKQLDQYLKSHPGNPAISEFDWGTGDTPRRSGRISAKAKATPTSAENETPKKRGRKSSGSKKDVKETENTAGDSEGNKDVEMQDEVVNEKVTEEEKEDGGKDVEIEMQETVVEKDVEIQGDAQETKNGEGELNTENKEKDEAGGSEDTNVEDKQVLEKAEKLNEVETGNGDSVVKLDKHAGEPEEKEKSSGVAVASGGETEEIGMCIGIAIASEGETEEKQEMGEKDGKSNVLVEEKGMKVEGEVMENGKVNQPERNDVPHHPNTSPISC</sequence>
<reference evidence="8" key="1">
    <citation type="submission" date="2020-08" db="EMBL/GenBank/DDBJ databases">
        <title>Plant Genome Project.</title>
        <authorList>
            <person name="Zhang R.-G."/>
        </authorList>
    </citation>
    <scope>NUCLEOTIDE SEQUENCE</scope>
    <source>
        <strain evidence="8">WSP0</strain>
        <tissue evidence="8">Leaf</tissue>
    </source>
</reference>
<dbReference type="Pfam" id="PF01429">
    <property type="entry name" value="MBD"/>
    <property type="match status" value="1"/>
</dbReference>
<keyword evidence="5" id="KW-0539">Nucleus</keyword>
<dbReference type="PANTHER" id="PTHR33729">
    <property type="entry name" value="METHYL-CPG BINDING DOMAIN CONTAINING PROTEIN, EXPRESSED"/>
    <property type="match status" value="1"/>
</dbReference>
<dbReference type="SUPFAM" id="SSF54171">
    <property type="entry name" value="DNA-binding domain"/>
    <property type="match status" value="1"/>
</dbReference>
<keyword evidence="3" id="KW-0238">DNA-binding</keyword>
<feature type="compositionally biased region" description="Basic and acidic residues" evidence="6">
    <location>
        <begin position="207"/>
        <end position="221"/>
    </location>
</feature>
<dbReference type="InterPro" id="IPR016177">
    <property type="entry name" value="DNA-bd_dom_sf"/>
</dbReference>
<feature type="region of interest" description="Disordered" evidence="6">
    <location>
        <begin position="1"/>
        <end position="327"/>
    </location>
</feature>
<evidence type="ECO:0000256" key="5">
    <source>
        <dbReference type="ARBA" id="ARBA00023242"/>
    </source>
</evidence>
<protein>
    <recommendedName>
        <fullName evidence="7">MBD domain-containing protein</fullName>
    </recommendedName>
</protein>
<evidence type="ECO:0000256" key="1">
    <source>
        <dbReference type="ARBA" id="ARBA00004123"/>
    </source>
</evidence>
<evidence type="ECO:0000313" key="8">
    <source>
        <dbReference type="EMBL" id="KAG5523307.1"/>
    </source>
</evidence>
<feature type="compositionally biased region" description="Basic and acidic residues" evidence="6">
    <location>
        <begin position="132"/>
        <end position="161"/>
    </location>
</feature>
<organism evidence="8 9">
    <name type="scientific">Rhododendron griersonianum</name>
    <dbReference type="NCBI Taxonomy" id="479676"/>
    <lineage>
        <taxon>Eukaryota</taxon>
        <taxon>Viridiplantae</taxon>
        <taxon>Streptophyta</taxon>
        <taxon>Embryophyta</taxon>
        <taxon>Tracheophyta</taxon>
        <taxon>Spermatophyta</taxon>
        <taxon>Magnoliopsida</taxon>
        <taxon>eudicotyledons</taxon>
        <taxon>Gunneridae</taxon>
        <taxon>Pentapetalae</taxon>
        <taxon>asterids</taxon>
        <taxon>Ericales</taxon>
        <taxon>Ericaceae</taxon>
        <taxon>Ericoideae</taxon>
        <taxon>Rhodoreae</taxon>
        <taxon>Rhododendron</taxon>
    </lineage>
</organism>